<evidence type="ECO:0000256" key="1">
    <source>
        <dbReference type="ARBA" id="ARBA00005254"/>
    </source>
</evidence>
<protein>
    <submittedName>
        <fullName evidence="2">Methylglutaconyl-CoA hydratase</fullName>
    </submittedName>
</protein>
<dbReference type="InterPro" id="IPR051683">
    <property type="entry name" value="Enoyl-CoA_Hydratase/Isomerase"/>
</dbReference>
<evidence type="ECO:0000313" key="3">
    <source>
        <dbReference type="Proteomes" id="UP000184501"/>
    </source>
</evidence>
<proteinExistence type="inferred from homology"/>
<evidence type="ECO:0000313" key="2">
    <source>
        <dbReference type="EMBL" id="SHF42979.1"/>
    </source>
</evidence>
<name>A0A1M5BKI5_STRHI</name>
<dbReference type="InterPro" id="IPR001753">
    <property type="entry name" value="Enoyl-CoA_hydra/iso"/>
</dbReference>
<dbReference type="AlphaFoldDB" id="A0A1M5BKI5"/>
<organism evidence="2 3">
    <name type="scientific">Streptoalloteichus hindustanus</name>
    <dbReference type="NCBI Taxonomy" id="2017"/>
    <lineage>
        <taxon>Bacteria</taxon>
        <taxon>Bacillati</taxon>
        <taxon>Actinomycetota</taxon>
        <taxon>Actinomycetes</taxon>
        <taxon>Pseudonocardiales</taxon>
        <taxon>Pseudonocardiaceae</taxon>
        <taxon>Streptoalloteichus</taxon>
    </lineage>
</organism>
<dbReference type="OrthoDB" id="370015at2"/>
<sequence length="257" mass="27385">MAEELVHYAVERGVATITLDSPHNRNALSSALRGQLRDHLTHAVDDPAVRVVVLTHTGPVFCSGMDLKESRGANAQQQGVNEFPAILEQIWTSPKPVVARLAGPARAGGVGIVAACDIAVAVADATFAFTEVRLGVVPAVISVTVLPRLLPRAAHELFLTGEKFDARRAVEIGLVNAAVAADALDAEVRRYTDMLALGGPRALAATKAMLRRERATGLAEDFADMLELSARHFASEEGQEGIRAFAEKRSPSWVPKG</sequence>
<dbReference type="CDD" id="cd06558">
    <property type="entry name" value="crotonase-like"/>
    <property type="match status" value="1"/>
</dbReference>
<accession>A0A1M5BKI5</accession>
<gene>
    <name evidence="2" type="ORF">SAMN05444320_103612</name>
</gene>
<dbReference type="NCBIfam" id="NF005879">
    <property type="entry name" value="PRK07827.1"/>
    <property type="match status" value="1"/>
</dbReference>
<dbReference type="PANTHER" id="PTHR42964:SF1">
    <property type="entry name" value="POLYKETIDE BIOSYNTHESIS ENOYL-COA HYDRATASE PKSH-RELATED"/>
    <property type="match status" value="1"/>
</dbReference>
<dbReference type="SUPFAM" id="SSF52096">
    <property type="entry name" value="ClpP/crotonase"/>
    <property type="match status" value="1"/>
</dbReference>
<dbReference type="PANTHER" id="PTHR42964">
    <property type="entry name" value="ENOYL-COA HYDRATASE"/>
    <property type="match status" value="1"/>
</dbReference>
<reference evidence="2 3" key="1">
    <citation type="submission" date="2016-11" db="EMBL/GenBank/DDBJ databases">
        <authorList>
            <person name="Jaros S."/>
            <person name="Januszkiewicz K."/>
            <person name="Wedrychowicz H."/>
        </authorList>
    </citation>
    <scope>NUCLEOTIDE SEQUENCE [LARGE SCALE GENOMIC DNA]</scope>
    <source>
        <strain evidence="2 3">DSM 44523</strain>
    </source>
</reference>
<dbReference type="RefSeq" id="WP_073482218.1">
    <property type="nucleotide sequence ID" value="NZ_FQVN01000003.1"/>
</dbReference>
<dbReference type="GO" id="GO:0003824">
    <property type="term" value="F:catalytic activity"/>
    <property type="evidence" value="ECO:0007669"/>
    <property type="project" value="UniProtKB-ARBA"/>
</dbReference>
<keyword evidence="3" id="KW-1185">Reference proteome</keyword>
<dbReference type="STRING" id="2017.SAMN05444320_103612"/>
<dbReference type="InterPro" id="IPR014748">
    <property type="entry name" value="Enoyl-CoA_hydra_C"/>
</dbReference>
<dbReference type="Pfam" id="PF00378">
    <property type="entry name" value="ECH_1"/>
    <property type="match status" value="1"/>
</dbReference>
<dbReference type="InterPro" id="IPR029045">
    <property type="entry name" value="ClpP/crotonase-like_dom_sf"/>
</dbReference>
<dbReference type="Proteomes" id="UP000184501">
    <property type="component" value="Unassembled WGS sequence"/>
</dbReference>
<dbReference type="EMBL" id="FQVN01000003">
    <property type="protein sequence ID" value="SHF42979.1"/>
    <property type="molecule type" value="Genomic_DNA"/>
</dbReference>
<comment type="similarity">
    <text evidence="1">Belongs to the enoyl-CoA hydratase/isomerase family.</text>
</comment>
<dbReference type="Gene3D" id="1.10.12.10">
    <property type="entry name" value="Lyase 2-enoyl-coa Hydratase, Chain A, domain 2"/>
    <property type="match status" value="1"/>
</dbReference>
<dbReference type="Gene3D" id="3.90.226.10">
    <property type="entry name" value="2-enoyl-CoA Hydratase, Chain A, domain 1"/>
    <property type="match status" value="1"/>
</dbReference>